<dbReference type="Gene3D" id="1.20.910.10">
    <property type="entry name" value="Heme oxygenase-like"/>
    <property type="match status" value="1"/>
</dbReference>
<comment type="caution">
    <text evidence="1">The sequence shown here is derived from an EMBL/GenBank/DDBJ whole genome shotgun (WGS) entry which is preliminary data.</text>
</comment>
<evidence type="ECO:0000313" key="2">
    <source>
        <dbReference type="Proteomes" id="UP001589896"/>
    </source>
</evidence>
<dbReference type="EMBL" id="JBHLTG010000001">
    <property type="protein sequence ID" value="MFC0676427.1"/>
    <property type="molecule type" value="Genomic_DNA"/>
</dbReference>
<keyword evidence="2" id="KW-1185">Reference proteome</keyword>
<sequence>MHRTIVAFESGTVAWRDHSEWRRWLEPARRPLLEADLRELQLTPLEPAEPTHFACEPGLLGALYVLEGSAQGARMMMHQLRQHGAETGVHFLQAHAHDPRRWRALLARLEQGADTDAAAAEASALRMFTLAEAGFALAAKRT</sequence>
<organism evidence="1 2">
    <name type="scientific">Lysobacter korlensis</name>
    <dbReference type="NCBI Taxonomy" id="553636"/>
    <lineage>
        <taxon>Bacteria</taxon>
        <taxon>Pseudomonadati</taxon>
        <taxon>Pseudomonadota</taxon>
        <taxon>Gammaproteobacteria</taxon>
        <taxon>Lysobacterales</taxon>
        <taxon>Lysobacteraceae</taxon>
        <taxon>Lysobacter</taxon>
    </lineage>
</organism>
<dbReference type="SUPFAM" id="SSF48613">
    <property type="entry name" value="Heme oxygenase-like"/>
    <property type="match status" value="1"/>
</dbReference>
<dbReference type="InterPro" id="IPR016084">
    <property type="entry name" value="Haem_Oase-like_multi-hlx"/>
</dbReference>
<dbReference type="Proteomes" id="UP001589896">
    <property type="component" value="Unassembled WGS sequence"/>
</dbReference>
<evidence type="ECO:0008006" key="3">
    <source>
        <dbReference type="Google" id="ProtNLM"/>
    </source>
</evidence>
<gene>
    <name evidence="1" type="ORF">ACFFGH_01000</name>
</gene>
<evidence type="ECO:0000313" key="1">
    <source>
        <dbReference type="EMBL" id="MFC0676427.1"/>
    </source>
</evidence>
<protein>
    <recommendedName>
        <fullName evidence="3">Heme oxygenase</fullName>
    </recommendedName>
</protein>
<accession>A0ABV6RHG1</accession>
<name>A0ABV6RHG1_9GAMM</name>
<reference evidence="1 2" key="1">
    <citation type="submission" date="2024-09" db="EMBL/GenBank/DDBJ databases">
        <authorList>
            <person name="Sun Q."/>
            <person name="Mori K."/>
        </authorList>
    </citation>
    <scope>NUCLEOTIDE SEQUENCE [LARGE SCALE GENOMIC DNA]</scope>
    <source>
        <strain evidence="1 2">KCTC 23076</strain>
    </source>
</reference>
<dbReference type="RefSeq" id="WP_386664068.1">
    <property type="nucleotide sequence ID" value="NZ_JBHLTG010000001.1"/>
</dbReference>
<proteinExistence type="predicted"/>